<dbReference type="GO" id="GO:0005739">
    <property type="term" value="C:mitochondrion"/>
    <property type="evidence" value="ECO:0007669"/>
    <property type="project" value="TreeGrafter"/>
</dbReference>
<dbReference type="AlphaFoldDB" id="A0AAD4XEF4"/>
<keyword evidence="2" id="KW-1185">Reference proteome</keyword>
<dbReference type="EMBL" id="JAJJMB010011222">
    <property type="protein sequence ID" value="KAI3903392.1"/>
    <property type="molecule type" value="Genomic_DNA"/>
</dbReference>
<dbReference type="PANTHER" id="PTHR11476">
    <property type="entry name" value="HISTIDYL-TRNA SYNTHETASE"/>
    <property type="match status" value="1"/>
</dbReference>
<dbReference type="GO" id="GO:0032543">
    <property type="term" value="P:mitochondrial translation"/>
    <property type="evidence" value="ECO:0007669"/>
    <property type="project" value="TreeGrafter"/>
</dbReference>
<gene>
    <name evidence="1" type="ORF">MKW98_032046</name>
</gene>
<dbReference type="GO" id="GO:0003723">
    <property type="term" value="F:RNA binding"/>
    <property type="evidence" value="ECO:0007669"/>
    <property type="project" value="TreeGrafter"/>
</dbReference>
<sequence length="85" mass="9657">MSSPLREGTGHFYYLSPTSHFEPLGNISSRNSYILGGALCSLGYDLTAPFARYVAMNGITSFKRYQISKLYPKDNPSKGRYREFY</sequence>
<evidence type="ECO:0000313" key="1">
    <source>
        <dbReference type="EMBL" id="KAI3903392.1"/>
    </source>
</evidence>
<dbReference type="SUPFAM" id="SSF55681">
    <property type="entry name" value="Class II aaRS and biotin synthetases"/>
    <property type="match status" value="1"/>
</dbReference>
<evidence type="ECO:0000313" key="2">
    <source>
        <dbReference type="Proteomes" id="UP001202328"/>
    </source>
</evidence>
<organism evidence="1 2">
    <name type="scientific">Papaver atlanticum</name>
    <dbReference type="NCBI Taxonomy" id="357466"/>
    <lineage>
        <taxon>Eukaryota</taxon>
        <taxon>Viridiplantae</taxon>
        <taxon>Streptophyta</taxon>
        <taxon>Embryophyta</taxon>
        <taxon>Tracheophyta</taxon>
        <taxon>Spermatophyta</taxon>
        <taxon>Magnoliopsida</taxon>
        <taxon>Ranunculales</taxon>
        <taxon>Papaveraceae</taxon>
        <taxon>Papaveroideae</taxon>
        <taxon>Papaver</taxon>
    </lineage>
</organism>
<name>A0AAD4XEF4_9MAGN</name>
<dbReference type="GO" id="GO:0004821">
    <property type="term" value="F:histidine-tRNA ligase activity"/>
    <property type="evidence" value="ECO:0007669"/>
    <property type="project" value="TreeGrafter"/>
</dbReference>
<dbReference type="PANTHER" id="PTHR11476:SF7">
    <property type="entry name" value="HISTIDINE--TRNA LIGASE"/>
    <property type="match status" value="1"/>
</dbReference>
<dbReference type="GO" id="GO:0005829">
    <property type="term" value="C:cytosol"/>
    <property type="evidence" value="ECO:0007669"/>
    <property type="project" value="TreeGrafter"/>
</dbReference>
<proteinExistence type="predicted"/>
<protein>
    <submittedName>
        <fullName evidence="1">Uncharacterized protein</fullName>
    </submittedName>
</protein>
<accession>A0AAD4XEF4</accession>
<comment type="caution">
    <text evidence="1">The sequence shown here is derived from an EMBL/GenBank/DDBJ whole genome shotgun (WGS) entry which is preliminary data.</text>
</comment>
<dbReference type="InterPro" id="IPR045864">
    <property type="entry name" value="aa-tRNA-synth_II/BPL/LPL"/>
</dbReference>
<reference evidence="1" key="1">
    <citation type="submission" date="2022-04" db="EMBL/GenBank/DDBJ databases">
        <title>A functionally conserved STORR gene fusion in Papaver species that diverged 16.8 million years ago.</title>
        <authorList>
            <person name="Catania T."/>
        </authorList>
    </citation>
    <scope>NUCLEOTIDE SEQUENCE</scope>
    <source>
        <strain evidence="1">S-188037</strain>
    </source>
</reference>
<dbReference type="GO" id="GO:0006427">
    <property type="term" value="P:histidyl-tRNA aminoacylation"/>
    <property type="evidence" value="ECO:0007669"/>
    <property type="project" value="TreeGrafter"/>
</dbReference>
<dbReference type="Proteomes" id="UP001202328">
    <property type="component" value="Unassembled WGS sequence"/>
</dbReference>
<dbReference type="Gene3D" id="3.30.930.10">
    <property type="entry name" value="Bira Bifunctional Protein, Domain 2"/>
    <property type="match status" value="1"/>
</dbReference>